<evidence type="ECO:0000313" key="1">
    <source>
        <dbReference type="EMBL" id="OGN29134.1"/>
    </source>
</evidence>
<sequence length="161" mass="18217">MADGTGVYRMVASGGQTEREVIEASRYANCDGLVLGACGLWRRKRSEAIIEVFGADHFGRNPTDEEMLAEYRRRSLQRPTMQHVVRFGRRFPDLPVKGHPIIFYIEPMIKDPVGSQRVVCLWRGPLASDDKDPVRANERHLYAFALGATYDRSTCLFAGVR</sequence>
<comment type="caution">
    <text evidence="1">The sequence shown here is derived from an EMBL/GenBank/DDBJ whole genome shotgun (WGS) entry which is preliminary data.</text>
</comment>
<reference evidence="1 2" key="1">
    <citation type="journal article" date="2016" name="Nat. Commun.">
        <title>Thousands of microbial genomes shed light on interconnected biogeochemical processes in an aquifer system.</title>
        <authorList>
            <person name="Anantharaman K."/>
            <person name="Brown C.T."/>
            <person name="Hug L.A."/>
            <person name="Sharon I."/>
            <person name="Castelle C.J."/>
            <person name="Probst A.J."/>
            <person name="Thomas B.C."/>
            <person name="Singh A."/>
            <person name="Wilkins M.J."/>
            <person name="Karaoz U."/>
            <person name="Brodie E.L."/>
            <person name="Williams K.H."/>
            <person name="Hubbard S.S."/>
            <person name="Banfield J.F."/>
        </authorList>
    </citation>
    <scope>NUCLEOTIDE SEQUENCE [LARGE SCALE GENOMIC DNA]</scope>
</reference>
<evidence type="ECO:0000313" key="2">
    <source>
        <dbReference type="Proteomes" id="UP000179047"/>
    </source>
</evidence>
<dbReference type="AlphaFoldDB" id="A0A1F8GUN2"/>
<dbReference type="STRING" id="1802701.A3A33_02630"/>
<accession>A0A1F8GUN2</accession>
<protein>
    <submittedName>
        <fullName evidence="1">Uncharacterized protein</fullName>
    </submittedName>
</protein>
<dbReference type="EMBL" id="MGKP01000009">
    <property type="protein sequence ID" value="OGN29134.1"/>
    <property type="molecule type" value="Genomic_DNA"/>
</dbReference>
<dbReference type="Proteomes" id="UP000179047">
    <property type="component" value="Unassembled WGS sequence"/>
</dbReference>
<proteinExistence type="predicted"/>
<organism evidence="1 2">
    <name type="scientific">Candidatus Yanofskybacteria bacterium RIFCSPLOWO2_01_FULL_49_25</name>
    <dbReference type="NCBI Taxonomy" id="1802701"/>
    <lineage>
        <taxon>Bacteria</taxon>
        <taxon>Candidatus Yanofskyibacteriota</taxon>
    </lineage>
</organism>
<gene>
    <name evidence="1" type="ORF">A3A33_02630</name>
</gene>
<name>A0A1F8GUN2_9BACT</name>